<dbReference type="SUPFAM" id="SSF49899">
    <property type="entry name" value="Concanavalin A-like lectins/glucanases"/>
    <property type="match status" value="1"/>
</dbReference>
<dbReference type="InterPro" id="IPR013320">
    <property type="entry name" value="ConA-like_dom_sf"/>
</dbReference>
<reference evidence="3 4" key="1">
    <citation type="submission" date="2017-09" db="EMBL/GenBank/DDBJ databases">
        <title>Bacterial strain isolated from the female urinary microbiota.</title>
        <authorList>
            <person name="Thomas-White K."/>
            <person name="Kumar N."/>
            <person name="Forster S."/>
            <person name="Putonti C."/>
            <person name="Lawley T."/>
            <person name="Wolfe A.J."/>
        </authorList>
    </citation>
    <scope>NUCLEOTIDE SEQUENCE [LARGE SCALE GENOMIC DNA]</scope>
    <source>
        <strain evidence="3 4">UMB0536</strain>
    </source>
</reference>
<proteinExistence type="predicted"/>
<dbReference type="GO" id="GO:0004553">
    <property type="term" value="F:hydrolase activity, hydrolyzing O-glycosyl compounds"/>
    <property type="evidence" value="ECO:0007669"/>
    <property type="project" value="UniProtKB-ARBA"/>
</dbReference>
<dbReference type="Pfam" id="PF13385">
    <property type="entry name" value="Laminin_G_3"/>
    <property type="match status" value="1"/>
</dbReference>
<organism evidence="3 4">
    <name type="scientific">Hoylesella buccalis</name>
    <dbReference type="NCBI Taxonomy" id="28127"/>
    <lineage>
        <taxon>Bacteria</taxon>
        <taxon>Pseudomonadati</taxon>
        <taxon>Bacteroidota</taxon>
        <taxon>Bacteroidia</taxon>
        <taxon>Bacteroidales</taxon>
        <taxon>Prevotellaceae</taxon>
        <taxon>Hoylesella</taxon>
    </lineage>
</organism>
<dbReference type="Gene3D" id="2.60.40.1740">
    <property type="entry name" value="hypothetical protein (bacova_03559)"/>
    <property type="match status" value="1"/>
</dbReference>
<dbReference type="EMBL" id="PNGJ01000008">
    <property type="protein sequence ID" value="PMC23483.1"/>
    <property type="molecule type" value="Genomic_DNA"/>
</dbReference>
<sequence length="381" mass="42711">MKKIFLKYMPFAAMAFLLAACQNNDEENFANKGFIDETSMLAETIIKGNVAPLTKTFHVALARPAQTAVSMTAHVNTALVSTYNQAYYTNAELLPDTCYRVDVDKMNIAEGAIKSTEAKFSFLNLGGLDRSKLYVLPVEIESNAVELLNTAKRYYFVFRAGALINTVADIEKNYLEISPWATPDRVSRMKEVTLEALIYPREFGKLISTVMGIEGTFLMRIGDAGVPDNQIQIATHNGNFTSAKLQLETNKWQHVAMTYSQTTQEMKVYVNGRMMAETKMQCVPNLVGNGFDRNFLIGKSYDDNRWLSGCISEARVWDVVRTPEQIAGNIYTVDPKTPGLVAYWKFDDNSSLEVKDYTGNGNTLKANDKLKWKAVSLPEKK</sequence>
<protein>
    <recommendedName>
        <fullName evidence="2">BT-3987-like N-terminal domain-containing protein</fullName>
    </recommendedName>
</protein>
<gene>
    <name evidence="3" type="ORF">CJ231_09545</name>
</gene>
<dbReference type="RefSeq" id="WP_102697761.1">
    <property type="nucleotide sequence ID" value="NZ_PNGJ01000008.1"/>
</dbReference>
<name>A0A2N6QPB7_9BACT</name>
<accession>A0A2N6QPB7</accession>
<dbReference type="OrthoDB" id="1037816at2"/>
<dbReference type="PROSITE" id="PS51257">
    <property type="entry name" value="PROKAR_LIPOPROTEIN"/>
    <property type="match status" value="1"/>
</dbReference>
<evidence type="ECO:0000313" key="4">
    <source>
        <dbReference type="Proteomes" id="UP000235564"/>
    </source>
</evidence>
<dbReference type="GO" id="GO:0005975">
    <property type="term" value="P:carbohydrate metabolic process"/>
    <property type="evidence" value="ECO:0007669"/>
    <property type="project" value="UniProtKB-ARBA"/>
</dbReference>
<evidence type="ECO:0000256" key="1">
    <source>
        <dbReference type="SAM" id="SignalP"/>
    </source>
</evidence>
<feature type="domain" description="BT-3987-like N-terminal" evidence="2">
    <location>
        <begin position="43"/>
        <end position="144"/>
    </location>
</feature>
<dbReference type="Proteomes" id="UP000235564">
    <property type="component" value="Unassembled WGS sequence"/>
</dbReference>
<comment type="caution">
    <text evidence="3">The sequence shown here is derived from an EMBL/GenBank/DDBJ whole genome shotgun (WGS) entry which is preliminary data.</text>
</comment>
<dbReference type="AlphaFoldDB" id="A0A2N6QPB7"/>
<feature type="signal peptide" evidence="1">
    <location>
        <begin position="1"/>
        <end position="19"/>
    </location>
</feature>
<evidence type="ECO:0000313" key="3">
    <source>
        <dbReference type="EMBL" id="PMC23483.1"/>
    </source>
</evidence>
<dbReference type="Gene3D" id="2.60.120.200">
    <property type="match status" value="1"/>
</dbReference>
<evidence type="ECO:0000259" key="2">
    <source>
        <dbReference type="Pfam" id="PF08522"/>
    </source>
</evidence>
<dbReference type="Pfam" id="PF08522">
    <property type="entry name" value="BT_3987-like_N"/>
    <property type="match status" value="1"/>
</dbReference>
<keyword evidence="1" id="KW-0732">Signal</keyword>
<feature type="chain" id="PRO_5014982905" description="BT-3987-like N-terminal domain-containing protein" evidence="1">
    <location>
        <begin position="20"/>
        <end position="381"/>
    </location>
</feature>
<dbReference type="InterPro" id="IPR013728">
    <property type="entry name" value="BT_3987-like_N"/>
</dbReference>